<dbReference type="SUPFAM" id="SSF53850">
    <property type="entry name" value="Periplasmic binding protein-like II"/>
    <property type="match status" value="1"/>
</dbReference>
<proteinExistence type="inferred from homology"/>
<keyword evidence="6" id="KW-1185">Reference proteome</keyword>
<organism evidence="5 6">
    <name type="scientific">Thermodesulforhabdus norvegica</name>
    <dbReference type="NCBI Taxonomy" id="39841"/>
    <lineage>
        <taxon>Bacteria</taxon>
        <taxon>Pseudomonadati</taxon>
        <taxon>Thermodesulfobacteriota</taxon>
        <taxon>Syntrophobacteria</taxon>
        <taxon>Syntrophobacterales</taxon>
        <taxon>Thermodesulforhabdaceae</taxon>
        <taxon>Thermodesulforhabdus</taxon>
    </lineage>
</organism>
<dbReference type="STRING" id="39841.SAMN05660836_00795"/>
<sequence length="510" mass="58157">MVVLKASITGGNRKIKSSAFLPVFLLLCVHSISICAGVNEGTLIIGIGRNFYEGPESATFLHGSTRTWEALVDLDSDFRPVPWLAQSWSHNRDYTEWKFTLRKNVRFHNGDLLTADHVIANIKRLKLNPKYDPLDRYGIVEKLYALDDLNILFLLKRSCLNFPQLISYYGSPILHPGGWDAEGKIKRFIATGPYRLVEVRKIWEESIVLERNDRYWGRIPPYARVIFRSIPDPHARLNALLAGTIDAILDVGGILPHQKKVLIRSPGIAVKTSRVATTHYLIPNNRAYPFSNEKFRRWFASSVDRELVVETIMEGHGRVAYDPYSDLNCRWSFSSVSFRAVPFPEEEVLPQIDKPVLILLHAGTVQRWPYREIAEYVASILRSKGLKTEIFVAEKALYFALLKDGSYNLTIMPFTLMTGDPCLFYSAFLYSKGIRNTGWKCPCVDMLIDRANATKSVSEKRVIYRNLQKLIATHALIIPLFHEETLYAYRKSSGAIGMDALFRPFYEEGA</sequence>
<keyword evidence="3" id="KW-0732">Signal</keyword>
<dbReference type="RefSeq" id="WP_093393652.1">
    <property type="nucleotide sequence ID" value="NZ_FOUU01000002.1"/>
</dbReference>
<dbReference type="Gene3D" id="3.90.76.10">
    <property type="entry name" value="Dipeptide-binding Protein, Domain 1"/>
    <property type="match status" value="1"/>
</dbReference>
<evidence type="ECO:0000256" key="3">
    <source>
        <dbReference type="ARBA" id="ARBA00022729"/>
    </source>
</evidence>
<dbReference type="EMBL" id="FOUU01000002">
    <property type="protein sequence ID" value="SFM60226.1"/>
    <property type="molecule type" value="Genomic_DNA"/>
</dbReference>
<dbReference type="GO" id="GO:1904680">
    <property type="term" value="F:peptide transmembrane transporter activity"/>
    <property type="evidence" value="ECO:0007669"/>
    <property type="project" value="TreeGrafter"/>
</dbReference>
<dbReference type="GO" id="GO:0015833">
    <property type="term" value="P:peptide transport"/>
    <property type="evidence" value="ECO:0007669"/>
    <property type="project" value="TreeGrafter"/>
</dbReference>
<accession>A0A1I4S6T0</accession>
<dbReference type="PANTHER" id="PTHR30290">
    <property type="entry name" value="PERIPLASMIC BINDING COMPONENT OF ABC TRANSPORTER"/>
    <property type="match status" value="1"/>
</dbReference>
<dbReference type="Gene3D" id="3.10.105.10">
    <property type="entry name" value="Dipeptide-binding Protein, Domain 3"/>
    <property type="match status" value="1"/>
</dbReference>
<gene>
    <name evidence="5" type="ORF">SAMN05660836_00795</name>
</gene>
<evidence type="ECO:0000313" key="5">
    <source>
        <dbReference type="EMBL" id="SFM60226.1"/>
    </source>
</evidence>
<dbReference type="PANTHER" id="PTHR30290:SF9">
    <property type="entry name" value="OLIGOPEPTIDE-BINDING PROTEIN APPA"/>
    <property type="match status" value="1"/>
</dbReference>
<dbReference type="GO" id="GO:0030288">
    <property type="term" value="C:outer membrane-bounded periplasmic space"/>
    <property type="evidence" value="ECO:0007669"/>
    <property type="project" value="UniProtKB-ARBA"/>
</dbReference>
<keyword evidence="2" id="KW-0813">Transport</keyword>
<evidence type="ECO:0000313" key="6">
    <source>
        <dbReference type="Proteomes" id="UP000199611"/>
    </source>
</evidence>
<evidence type="ECO:0000256" key="2">
    <source>
        <dbReference type="ARBA" id="ARBA00022448"/>
    </source>
</evidence>
<dbReference type="Gene3D" id="3.40.190.10">
    <property type="entry name" value="Periplasmic binding protein-like II"/>
    <property type="match status" value="1"/>
</dbReference>
<dbReference type="Pfam" id="PF00496">
    <property type="entry name" value="SBP_bac_5"/>
    <property type="match status" value="1"/>
</dbReference>
<feature type="domain" description="Solute-binding protein family 5" evidence="4">
    <location>
        <begin position="80"/>
        <end position="434"/>
    </location>
</feature>
<name>A0A1I4S6T0_9BACT</name>
<dbReference type="CDD" id="cd00995">
    <property type="entry name" value="PBP2_NikA_DppA_OppA_like"/>
    <property type="match status" value="1"/>
</dbReference>
<evidence type="ECO:0000259" key="4">
    <source>
        <dbReference type="Pfam" id="PF00496"/>
    </source>
</evidence>
<dbReference type="InterPro" id="IPR039424">
    <property type="entry name" value="SBP_5"/>
</dbReference>
<reference evidence="5 6" key="1">
    <citation type="submission" date="2016-10" db="EMBL/GenBank/DDBJ databases">
        <authorList>
            <person name="de Groot N.N."/>
        </authorList>
    </citation>
    <scope>NUCLEOTIDE SEQUENCE [LARGE SCALE GENOMIC DNA]</scope>
    <source>
        <strain evidence="5 6">DSM 9990</strain>
    </source>
</reference>
<comment type="similarity">
    <text evidence="1">Belongs to the bacterial solute-binding protein 5 family.</text>
</comment>
<dbReference type="OrthoDB" id="9772924at2"/>
<dbReference type="AlphaFoldDB" id="A0A1I4S6T0"/>
<protein>
    <submittedName>
        <fullName evidence="5">Peptide/nickel transport system substrate-binding protein</fullName>
    </submittedName>
</protein>
<dbReference type="Proteomes" id="UP000199611">
    <property type="component" value="Unassembled WGS sequence"/>
</dbReference>
<dbReference type="PIRSF" id="PIRSF002741">
    <property type="entry name" value="MppA"/>
    <property type="match status" value="1"/>
</dbReference>
<dbReference type="GO" id="GO:0043190">
    <property type="term" value="C:ATP-binding cassette (ABC) transporter complex"/>
    <property type="evidence" value="ECO:0007669"/>
    <property type="project" value="InterPro"/>
</dbReference>
<dbReference type="InterPro" id="IPR000914">
    <property type="entry name" value="SBP_5_dom"/>
</dbReference>
<dbReference type="InterPro" id="IPR030678">
    <property type="entry name" value="Peptide/Ni-bd"/>
</dbReference>
<evidence type="ECO:0000256" key="1">
    <source>
        <dbReference type="ARBA" id="ARBA00005695"/>
    </source>
</evidence>